<feature type="domain" description="Release factor glutamine methyltransferase N-terminal" evidence="7">
    <location>
        <begin position="6"/>
        <end position="73"/>
    </location>
</feature>
<dbReference type="Pfam" id="PF17827">
    <property type="entry name" value="PrmC_N"/>
    <property type="match status" value="1"/>
</dbReference>
<protein>
    <recommendedName>
        <fullName evidence="1">peptide chain release factor N(5)-glutamine methyltransferase</fullName>
        <ecNumber evidence="1">2.1.1.297</ecNumber>
    </recommendedName>
</protein>
<name>A0A2U1E2H6_9FIRM</name>
<dbReference type="CDD" id="cd02440">
    <property type="entry name" value="AdoMet_MTases"/>
    <property type="match status" value="1"/>
</dbReference>
<dbReference type="NCBIfam" id="TIGR03534">
    <property type="entry name" value="RF_mod_PrmC"/>
    <property type="match status" value="1"/>
</dbReference>
<dbReference type="SUPFAM" id="SSF53335">
    <property type="entry name" value="S-adenosyl-L-methionine-dependent methyltransferases"/>
    <property type="match status" value="1"/>
</dbReference>
<accession>A0A2U1E2H6</accession>
<dbReference type="PANTHER" id="PTHR18895:SF74">
    <property type="entry name" value="MTRF1L RELEASE FACTOR GLUTAMINE METHYLTRANSFERASE"/>
    <property type="match status" value="1"/>
</dbReference>
<keyword evidence="3 8" id="KW-0808">Transferase</keyword>
<dbReference type="Gene3D" id="1.10.8.10">
    <property type="entry name" value="DNA helicase RuvA subunit, C-terminal domain"/>
    <property type="match status" value="1"/>
</dbReference>
<organism evidence="8 9">
    <name type="scientific">Ezakiella coagulans</name>
    <dbReference type="NCBI Taxonomy" id="46507"/>
    <lineage>
        <taxon>Bacteria</taxon>
        <taxon>Bacillati</taxon>
        <taxon>Bacillota</taxon>
        <taxon>Tissierellia</taxon>
        <taxon>Ezakiella</taxon>
    </lineage>
</organism>
<dbReference type="EMBL" id="QEKV01000006">
    <property type="protein sequence ID" value="PVY94160.1"/>
    <property type="molecule type" value="Genomic_DNA"/>
</dbReference>
<dbReference type="GO" id="GO:0032259">
    <property type="term" value="P:methylation"/>
    <property type="evidence" value="ECO:0007669"/>
    <property type="project" value="UniProtKB-KW"/>
</dbReference>
<dbReference type="Gene3D" id="3.40.50.150">
    <property type="entry name" value="Vaccinia Virus protein VP39"/>
    <property type="match status" value="1"/>
</dbReference>
<evidence type="ECO:0000256" key="1">
    <source>
        <dbReference type="ARBA" id="ARBA00012771"/>
    </source>
</evidence>
<evidence type="ECO:0000256" key="5">
    <source>
        <dbReference type="ARBA" id="ARBA00048391"/>
    </source>
</evidence>
<evidence type="ECO:0000256" key="3">
    <source>
        <dbReference type="ARBA" id="ARBA00022679"/>
    </source>
</evidence>
<evidence type="ECO:0000313" key="9">
    <source>
        <dbReference type="Proteomes" id="UP000245793"/>
    </source>
</evidence>
<evidence type="ECO:0000259" key="7">
    <source>
        <dbReference type="Pfam" id="PF17827"/>
    </source>
</evidence>
<dbReference type="EC" id="2.1.1.297" evidence="1"/>
<dbReference type="AlphaFoldDB" id="A0A2U1E2H6"/>
<dbReference type="PANTHER" id="PTHR18895">
    <property type="entry name" value="HEMK METHYLTRANSFERASE"/>
    <property type="match status" value="1"/>
</dbReference>
<comment type="catalytic activity">
    <reaction evidence="5">
        <text>L-glutaminyl-[peptide chain release factor] + S-adenosyl-L-methionine = N(5)-methyl-L-glutaminyl-[peptide chain release factor] + S-adenosyl-L-homocysteine + H(+)</text>
        <dbReference type="Rhea" id="RHEA:42896"/>
        <dbReference type="Rhea" id="RHEA-COMP:10271"/>
        <dbReference type="Rhea" id="RHEA-COMP:10272"/>
        <dbReference type="ChEBI" id="CHEBI:15378"/>
        <dbReference type="ChEBI" id="CHEBI:30011"/>
        <dbReference type="ChEBI" id="CHEBI:57856"/>
        <dbReference type="ChEBI" id="CHEBI:59789"/>
        <dbReference type="ChEBI" id="CHEBI:61891"/>
        <dbReference type="EC" id="2.1.1.297"/>
    </reaction>
</comment>
<keyword evidence="9" id="KW-1185">Reference proteome</keyword>
<evidence type="ECO:0000256" key="2">
    <source>
        <dbReference type="ARBA" id="ARBA00022603"/>
    </source>
</evidence>
<proteinExistence type="predicted"/>
<evidence type="ECO:0000313" key="8">
    <source>
        <dbReference type="EMBL" id="PVY94160.1"/>
    </source>
</evidence>
<dbReference type="InterPro" id="IPR019874">
    <property type="entry name" value="RF_methyltr_PrmC"/>
</dbReference>
<dbReference type="RefSeq" id="WP_116480231.1">
    <property type="nucleotide sequence ID" value="NZ_QEKV01000006.1"/>
</dbReference>
<reference evidence="8 9" key="1">
    <citation type="submission" date="2018-04" db="EMBL/GenBank/DDBJ databases">
        <title>Genomic Encyclopedia of Type Strains, Phase IV (KMG-IV): sequencing the most valuable type-strain genomes for metagenomic binning, comparative biology and taxonomic classification.</title>
        <authorList>
            <person name="Goeker M."/>
        </authorList>
    </citation>
    <scope>NUCLEOTIDE SEQUENCE [LARGE SCALE GENOMIC DNA]</scope>
    <source>
        <strain evidence="8 9">DSM 20705</strain>
    </source>
</reference>
<sequence length="280" mass="32906">MKLSDLLAYGQKNLIGVDNGENEAMMFIEDLFGFKKSDIFLMSEYNINDDDVAKYKKAIETRLKGVPYNYIVGFKEFYDRNFFVDERVLVPRQETELMIDFIEKYYAKNPRPKRILDLCTGSGVIAITLEKIFESDTYASDISLEALEVTKINAKNLNSNVHFIHSDLFDSIEGKFDLITINPPYVPRERKQFLSKEVRDFEPDTAIFTDDDGLYIIKRFLDEFINFVESRFLVIIEIDETHKDKIINYLKNRNLNYSFLKDFQSMDRFLVIEGSDRNDR</sequence>
<dbReference type="InterPro" id="IPR040758">
    <property type="entry name" value="PrmC_N"/>
</dbReference>
<dbReference type="NCBIfam" id="TIGR00536">
    <property type="entry name" value="hemK_fam"/>
    <property type="match status" value="1"/>
</dbReference>
<comment type="caution">
    <text evidence="8">The sequence shown here is derived from an EMBL/GenBank/DDBJ whole genome shotgun (WGS) entry which is preliminary data.</text>
</comment>
<dbReference type="InterPro" id="IPR007848">
    <property type="entry name" value="Small_mtfrase_dom"/>
</dbReference>
<dbReference type="GO" id="GO:0102559">
    <property type="term" value="F:peptide chain release factor N(5)-glutamine methyltransferase activity"/>
    <property type="evidence" value="ECO:0007669"/>
    <property type="project" value="UniProtKB-EC"/>
</dbReference>
<evidence type="ECO:0000259" key="6">
    <source>
        <dbReference type="Pfam" id="PF05175"/>
    </source>
</evidence>
<dbReference type="Proteomes" id="UP000245793">
    <property type="component" value="Unassembled WGS sequence"/>
</dbReference>
<dbReference type="InterPro" id="IPR029063">
    <property type="entry name" value="SAM-dependent_MTases_sf"/>
</dbReference>
<dbReference type="Pfam" id="PF05175">
    <property type="entry name" value="MTS"/>
    <property type="match status" value="1"/>
</dbReference>
<keyword evidence="4" id="KW-0949">S-adenosyl-L-methionine</keyword>
<gene>
    <name evidence="8" type="ORF">C7381_10632</name>
</gene>
<feature type="domain" description="Methyltransferase small" evidence="6">
    <location>
        <begin position="105"/>
        <end position="188"/>
    </location>
</feature>
<dbReference type="InterPro" id="IPR004556">
    <property type="entry name" value="HemK-like"/>
</dbReference>
<dbReference type="InterPro" id="IPR050320">
    <property type="entry name" value="N5-glutamine_MTase"/>
</dbReference>
<evidence type="ECO:0000256" key="4">
    <source>
        <dbReference type="ARBA" id="ARBA00022691"/>
    </source>
</evidence>
<keyword evidence="2 8" id="KW-0489">Methyltransferase</keyword>